<organism evidence="2 3">
    <name type="scientific">Stenotrophomonas tumulicola</name>
    <dbReference type="NCBI Taxonomy" id="1685415"/>
    <lineage>
        <taxon>Bacteria</taxon>
        <taxon>Pseudomonadati</taxon>
        <taxon>Pseudomonadota</taxon>
        <taxon>Gammaproteobacteria</taxon>
        <taxon>Lysobacterales</taxon>
        <taxon>Lysobacteraceae</taxon>
        <taxon>Stenotrophomonas</taxon>
    </lineage>
</organism>
<dbReference type="Proteomes" id="UP000547058">
    <property type="component" value="Unassembled WGS sequence"/>
</dbReference>
<evidence type="ECO:0000313" key="2">
    <source>
        <dbReference type="EMBL" id="MBA8681305.1"/>
    </source>
</evidence>
<keyword evidence="3" id="KW-1185">Reference proteome</keyword>
<dbReference type="SUPFAM" id="SSF74653">
    <property type="entry name" value="TolA/TonB C-terminal domain"/>
    <property type="match status" value="1"/>
</dbReference>
<proteinExistence type="predicted"/>
<feature type="domain" description="TonB C-terminal" evidence="1">
    <location>
        <begin position="116"/>
        <end position="226"/>
    </location>
</feature>
<reference evidence="2 3" key="1">
    <citation type="submission" date="2020-08" db="EMBL/GenBank/DDBJ databases">
        <title>Stenotrophomonas tumulicola JCM 30961.</title>
        <authorList>
            <person name="Deng Y."/>
        </authorList>
    </citation>
    <scope>NUCLEOTIDE SEQUENCE [LARGE SCALE GENOMIC DNA]</scope>
    <source>
        <strain evidence="2 3">JCM 30961</strain>
    </source>
</reference>
<dbReference type="EMBL" id="JACGXS010000002">
    <property type="protein sequence ID" value="MBA8681305.1"/>
    <property type="molecule type" value="Genomic_DNA"/>
</dbReference>
<dbReference type="AlphaFoldDB" id="A0A7W3IGU7"/>
<gene>
    <name evidence="2" type="ORF">H4O11_05730</name>
</gene>
<name>A0A7W3IGU7_9GAMM</name>
<evidence type="ECO:0000259" key="1">
    <source>
        <dbReference type="PROSITE" id="PS52015"/>
    </source>
</evidence>
<accession>A0A7W3IGU7</accession>
<evidence type="ECO:0000313" key="3">
    <source>
        <dbReference type="Proteomes" id="UP000547058"/>
    </source>
</evidence>
<comment type="caution">
    <text evidence="2">The sequence shown here is derived from an EMBL/GenBank/DDBJ whole genome shotgun (WGS) entry which is preliminary data.</text>
</comment>
<dbReference type="InterPro" id="IPR037682">
    <property type="entry name" value="TonB_C"/>
</dbReference>
<dbReference type="PROSITE" id="PS52015">
    <property type="entry name" value="TONB_CTD"/>
    <property type="match status" value="1"/>
</dbReference>
<protein>
    <submittedName>
        <fullName evidence="2">Protein tonB</fullName>
    </submittedName>
</protein>
<dbReference type="GO" id="GO:0055085">
    <property type="term" value="P:transmembrane transport"/>
    <property type="evidence" value="ECO:0007669"/>
    <property type="project" value="InterPro"/>
</dbReference>
<sequence>MLLASPAAGASASPSASRAEVSKQLVGTTLVRGQIDIEADGSVSNLELEAEEKLEPGVVRFVRQTAEKWRFEPVKVDGKDVAVRSSVSVRLIASQGGQEQVRIHVSGVDFGNIDDEGNARVQKVSMKAPAYPNTASTMGGAGTVYVVIRIGRDGKVEDAMAEQVNLRAVGTEKQMQEVRDSLSSSALAAARRWTFRPPTEGPHVDAPFWTVRVPVSFLLNRQKEEDSPGLWVAYVPGPRYSAPWLADDDAPGFSPDTLAEGGIYMADRQGPRLLTPLGGE</sequence>
<dbReference type="Gene3D" id="3.30.1150.10">
    <property type="match status" value="2"/>
</dbReference>